<feature type="compositionally biased region" description="Low complexity" evidence="1">
    <location>
        <begin position="106"/>
        <end position="115"/>
    </location>
</feature>
<feature type="compositionally biased region" description="Basic and acidic residues" evidence="1">
    <location>
        <begin position="1"/>
        <end position="36"/>
    </location>
</feature>
<evidence type="ECO:0000256" key="1">
    <source>
        <dbReference type="SAM" id="MobiDB-lite"/>
    </source>
</evidence>
<comment type="caution">
    <text evidence="2">The sequence shown here is derived from an EMBL/GenBank/DDBJ whole genome shotgun (WGS) entry which is preliminary data.</text>
</comment>
<feature type="compositionally biased region" description="Basic and acidic residues" evidence="1">
    <location>
        <begin position="47"/>
        <end position="56"/>
    </location>
</feature>
<evidence type="ECO:0000313" key="2">
    <source>
        <dbReference type="EMBL" id="CAD6270200.1"/>
    </source>
</evidence>
<feature type="region of interest" description="Disordered" evidence="1">
    <location>
        <begin position="1"/>
        <end position="208"/>
    </location>
</feature>
<dbReference type="AlphaFoldDB" id="A0A811RK47"/>
<proteinExistence type="predicted"/>
<evidence type="ECO:0000313" key="3">
    <source>
        <dbReference type="Proteomes" id="UP000604825"/>
    </source>
</evidence>
<dbReference type="Proteomes" id="UP000604825">
    <property type="component" value="Unassembled WGS sequence"/>
</dbReference>
<accession>A0A811RK47</accession>
<keyword evidence="3" id="KW-1185">Reference proteome</keyword>
<gene>
    <name evidence="2" type="ORF">NCGR_LOCUS53494</name>
</gene>
<feature type="region of interest" description="Disordered" evidence="1">
    <location>
        <begin position="279"/>
        <end position="314"/>
    </location>
</feature>
<feature type="compositionally biased region" description="Polar residues" evidence="1">
    <location>
        <begin position="279"/>
        <end position="288"/>
    </location>
</feature>
<dbReference type="EMBL" id="CAJGYO010000015">
    <property type="protein sequence ID" value="CAD6270200.1"/>
    <property type="molecule type" value="Genomic_DNA"/>
</dbReference>
<feature type="compositionally biased region" description="Basic and acidic residues" evidence="1">
    <location>
        <begin position="125"/>
        <end position="137"/>
    </location>
</feature>
<name>A0A811RK47_9POAL</name>
<sequence>MPRDRHDPPPADTRGGNRDNDNDHRGRRERHRDRWYSRLTRSLSRAPTDREREHSASRHGGRRHQSLERGGRRQPLHSDVGDGRGDRQTTTGGDAARKGARQPTQGDAADAGTGARLHLVIHPADALRRARGQSRERATRRRPHRRACSEPRNTTSRSKSPLPRLRCKSPDFNGGNGSNHHPSPSPPKVPPTDDRDVVTQQRARLAADRRFRMGQVYARRPGPLRTPRAHTKQARNAQVVRFRPGAVYSRRRVRGLSSNSPSRTHMANELQQLRPEQNANAEEGISQSLPPPILQVQPRQHSTPNRRKKPLLSTRRSVRIAAMNWQRGDTQARARLVLMKRLGILDRGGPSHDDALLCYFDLYKGPPNDDAVKAMTALCGLDADDALPHA</sequence>
<organism evidence="2 3">
    <name type="scientific">Miscanthus lutarioriparius</name>
    <dbReference type="NCBI Taxonomy" id="422564"/>
    <lineage>
        <taxon>Eukaryota</taxon>
        <taxon>Viridiplantae</taxon>
        <taxon>Streptophyta</taxon>
        <taxon>Embryophyta</taxon>
        <taxon>Tracheophyta</taxon>
        <taxon>Spermatophyta</taxon>
        <taxon>Magnoliopsida</taxon>
        <taxon>Liliopsida</taxon>
        <taxon>Poales</taxon>
        <taxon>Poaceae</taxon>
        <taxon>PACMAD clade</taxon>
        <taxon>Panicoideae</taxon>
        <taxon>Andropogonodae</taxon>
        <taxon>Andropogoneae</taxon>
        <taxon>Saccharinae</taxon>
        <taxon>Miscanthus</taxon>
    </lineage>
</organism>
<protein>
    <submittedName>
        <fullName evidence="2">Uncharacterized protein</fullName>
    </submittedName>
</protein>
<reference evidence="2" key="1">
    <citation type="submission" date="2020-10" db="EMBL/GenBank/DDBJ databases">
        <authorList>
            <person name="Han B."/>
            <person name="Lu T."/>
            <person name="Zhao Q."/>
            <person name="Huang X."/>
            <person name="Zhao Y."/>
        </authorList>
    </citation>
    <scope>NUCLEOTIDE SEQUENCE</scope>
</reference>